<dbReference type="Proteomes" id="UP001604277">
    <property type="component" value="Unassembled WGS sequence"/>
</dbReference>
<evidence type="ECO:0000313" key="2">
    <source>
        <dbReference type="Proteomes" id="UP001604277"/>
    </source>
</evidence>
<keyword evidence="2" id="KW-1185">Reference proteome</keyword>
<accession>A0ABD1U6J6</accession>
<gene>
    <name evidence="1" type="ORF">Fot_24538</name>
</gene>
<comment type="caution">
    <text evidence="1">The sequence shown here is derived from an EMBL/GenBank/DDBJ whole genome shotgun (WGS) entry which is preliminary data.</text>
</comment>
<proteinExistence type="predicted"/>
<sequence length="130" mass="14577">MDLYLRRRILDDQERGKQSLAARVRRSCQGGAWRTRRILGGLGEAGRILLRGSKIAFSMINERPESLFLFFLVSPSILTLGLNKTNWTQPLWENCLAPAAVAAASVHKYWTSTFGKAAENTELTELLKLA</sequence>
<dbReference type="AlphaFoldDB" id="A0ABD1U6J6"/>
<protein>
    <submittedName>
        <fullName evidence="1">Uncharacterized protein</fullName>
    </submittedName>
</protein>
<reference evidence="2" key="1">
    <citation type="submission" date="2024-07" db="EMBL/GenBank/DDBJ databases">
        <title>Two chromosome-level genome assemblies of Korean endemic species Abeliophyllum distichum and Forsythia ovata (Oleaceae).</title>
        <authorList>
            <person name="Jang H."/>
        </authorList>
    </citation>
    <scope>NUCLEOTIDE SEQUENCE [LARGE SCALE GENOMIC DNA]</scope>
</reference>
<name>A0ABD1U6J6_9LAMI</name>
<evidence type="ECO:0000313" key="1">
    <source>
        <dbReference type="EMBL" id="KAL2520615.1"/>
    </source>
</evidence>
<organism evidence="1 2">
    <name type="scientific">Forsythia ovata</name>
    <dbReference type="NCBI Taxonomy" id="205694"/>
    <lineage>
        <taxon>Eukaryota</taxon>
        <taxon>Viridiplantae</taxon>
        <taxon>Streptophyta</taxon>
        <taxon>Embryophyta</taxon>
        <taxon>Tracheophyta</taxon>
        <taxon>Spermatophyta</taxon>
        <taxon>Magnoliopsida</taxon>
        <taxon>eudicotyledons</taxon>
        <taxon>Gunneridae</taxon>
        <taxon>Pentapetalae</taxon>
        <taxon>asterids</taxon>
        <taxon>lamiids</taxon>
        <taxon>Lamiales</taxon>
        <taxon>Oleaceae</taxon>
        <taxon>Forsythieae</taxon>
        <taxon>Forsythia</taxon>
    </lineage>
</organism>
<dbReference type="EMBL" id="JBFOLJ010000007">
    <property type="protein sequence ID" value="KAL2520615.1"/>
    <property type="molecule type" value="Genomic_DNA"/>
</dbReference>